<accession>A0AAV0RXF5</accession>
<gene>
    <name evidence="1" type="ORF">LITE_LOCUS50311</name>
</gene>
<reference evidence="1" key="1">
    <citation type="submission" date="2022-08" db="EMBL/GenBank/DDBJ databases">
        <authorList>
            <person name="Gutierrez-Valencia J."/>
        </authorList>
    </citation>
    <scope>NUCLEOTIDE SEQUENCE</scope>
</reference>
<name>A0AAV0RXF5_9ROSI</name>
<organism evidence="1 2">
    <name type="scientific">Linum tenue</name>
    <dbReference type="NCBI Taxonomy" id="586396"/>
    <lineage>
        <taxon>Eukaryota</taxon>
        <taxon>Viridiplantae</taxon>
        <taxon>Streptophyta</taxon>
        <taxon>Embryophyta</taxon>
        <taxon>Tracheophyta</taxon>
        <taxon>Spermatophyta</taxon>
        <taxon>Magnoliopsida</taxon>
        <taxon>eudicotyledons</taxon>
        <taxon>Gunneridae</taxon>
        <taxon>Pentapetalae</taxon>
        <taxon>rosids</taxon>
        <taxon>fabids</taxon>
        <taxon>Malpighiales</taxon>
        <taxon>Linaceae</taxon>
        <taxon>Linum</taxon>
    </lineage>
</organism>
<dbReference type="EMBL" id="CAMGYJ010000011">
    <property type="protein sequence ID" value="CAI0613776.1"/>
    <property type="molecule type" value="Genomic_DNA"/>
</dbReference>
<protein>
    <submittedName>
        <fullName evidence="1">Uncharacterized protein</fullName>
    </submittedName>
</protein>
<keyword evidence="2" id="KW-1185">Reference proteome</keyword>
<sequence>LRRQIHPRFRRVPRLLPLHRGRRRRREGFGGGVQSVRLKRRRIHNERGAPEGVIEIGAVGRDHREGLPPDDFAVRYESRRRA</sequence>
<dbReference type="AlphaFoldDB" id="A0AAV0RXF5"/>
<evidence type="ECO:0000313" key="2">
    <source>
        <dbReference type="Proteomes" id="UP001154282"/>
    </source>
</evidence>
<comment type="caution">
    <text evidence="1">The sequence shown here is derived from an EMBL/GenBank/DDBJ whole genome shotgun (WGS) entry which is preliminary data.</text>
</comment>
<dbReference type="Proteomes" id="UP001154282">
    <property type="component" value="Unassembled WGS sequence"/>
</dbReference>
<proteinExistence type="predicted"/>
<feature type="non-terminal residue" evidence="1">
    <location>
        <position position="1"/>
    </location>
</feature>
<evidence type="ECO:0000313" key="1">
    <source>
        <dbReference type="EMBL" id="CAI0613776.1"/>
    </source>
</evidence>